<evidence type="ECO:0000313" key="3">
    <source>
        <dbReference type="Proteomes" id="UP000235965"/>
    </source>
</evidence>
<gene>
    <name evidence="2" type="ORF">B7P43_G15864</name>
</gene>
<proteinExistence type="predicted"/>
<protein>
    <submittedName>
        <fullName evidence="2">Uncharacterized protein</fullName>
    </submittedName>
</protein>
<comment type="caution">
    <text evidence="2">The sequence shown here is derived from an EMBL/GenBank/DDBJ whole genome shotgun (WGS) entry which is preliminary data.</text>
</comment>
<feature type="compositionally biased region" description="Polar residues" evidence="1">
    <location>
        <begin position="137"/>
        <end position="148"/>
    </location>
</feature>
<dbReference type="PANTHER" id="PTHR13944">
    <property type="entry name" value="AGAP007712-PA"/>
    <property type="match status" value="1"/>
</dbReference>
<feature type="region of interest" description="Disordered" evidence="1">
    <location>
        <begin position="1"/>
        <end position="20"/>
    </location>
</feature>
<name>A0A2J7R6K2_9NEOP</name>
<organism evidence="2 3">
    <name type="scientific">Cryptotermes secundus</name>
    <dbReference type="NCBI Taxonomy" id="105785"/>
    <lineage>
        <taxon>Eukaryota</taxon>
        <taxon>Metazoa</taxon>
        <taxon>Ecdysozoa</taxon>
        <taxon>Arthropoda</taxon>
        <taxon>Hexapoda</taxon>
        <taxon>Insecta</taxon>
        <taxon>Pterygota</taxon>
        <taxon>Neoptera</taxon>
        <taxon>Polyneoptera</taxon>
        <taxon>Dictyoptera</taxon>
        <taxon>Blattodea</taxon>
        <taxon>Blattoidea</taxon>
        <taxon>Termitoidae</taxon>
        <taxon>Kalotermitidae</taxon>
        <taxon>Cryptotermitinae</taxon>
        <taxon>Cryptotermes</taxon>
    </lineage>
</organism>
<feature type="compositionally biased region" description="Basic and acidic residues" evidence="1">
    <location>
        <begin position="127"/>
        <end position="136"/>
    </location>
</feature>
<dbReference type="Proteomes" id="UP000235965">
    <property type="component" value="Unassembled WGS sequence"/>
</dbReference>
<sequence>MYRHNQQLEELRNLQDRLTHEKEAWQREKDAEERYIEEKKAELQRLQEQVRAEQNDVTQQREQLYRKLEMLTSQGILISPNLPMVTGTLPHEESLSSQGIHISQSTDDSSPSTGGESTVSSPTNTVDPRRKLESKWKSGSSKSTLPLNLISATNQQKVAPNVQVKQQLPLKLATKLSS</sequence>
<feature type="region of interest" description="Disordered" evidence="1">
    <location>
        <begin position="80"/>
        <end position="148"/>
    </location>
</feature>
<evidence type="ECO:0000256" key="1">
    <source>
        <dbReference type="SAM" id="MobiDB-lite"/>
    </source>
</evidence>
<reference evidence="2 3" key="1">
    <citation type="submission" date="2017-12" db="EMBL/GenBank/DDBJ databases">
        <title>Hemimetabolous genomes reveal molecular basis of termite eusociality.</title>
        <authorList>
            <person name="Harrison M.C."/>
            <person name="Jongepier E."/>
            <person name="Robertson H.M."/>
            <person name="Arning N."/>
            <person name="Bitard-Feildel T."/>
            <person name="Chao H."/>
            <person name="Childers C.P."/>
            <person name="Dinh H."/>
            <person name="Doddapaneni H."/>
            <person name="Dugan S."/>
            <person name="Gowin J."/>
            <person name="Greiner C."/>
            <person name="Han Y."/>
            <person name="Hu H."/>
            <person name="Hughes D.S.T."/>
            <person name="Huylmans A.-K."/>
            <person name="Kemena C."/>
            <person name="Kremer L.P.M."/>
            <person name="Lee S.L."/>
            <person name="Lopez-Ezquerra A."/>
            <person name="Mallet L."/>
            <person name="Monroy-Kuhn J.M."/>
            <person name="Moser A."/>
            <person name="Murali S.C."/>
            <person name="Muzny D.M."/>
            <person name="Otani S."/>
            <person name="Piulachs M.-D."/>
            <person name="Poelchau M."/>
            <person name="Qu J."/>
            <person name="Schaub F."/>
            <person name="Wada-Katsumata A."/>
            <person name="Worley K.C."/>
            <person name="Xie Q."/>
            <person name="Ylla G."/>
            <person name="Poulsen M."/>
            <person name="Gibbs R.A."/>
            <person name="Schal C."/>
            <person name="Richards S."/>
            <person name="Belles X."/>
            <person name="Korb J."/>
            <person name="Bornberg-Bauer E."/>
        </authorList>
    </citation>
    <scope>NUCLEOTIDE SEQUENCE [LARGE SCALE GENOMIC DNA]</scope>
    <source>
        <tissue evidence="2">Whole body</tissue>
    </source>
</reference>
<dbReference type="OrthoDB" id="28045at2759"/>
<dbReference type="EMBL" id="NEVH01006756">
    <property type="protein sequence ID" value="PNF36462.1"/>
    <property type="molecule type" value="Genomic_DNA"/>
</dbReference>
<feature type="compositionally biased region" description="Polar residues" evidence="1">
    <location>
        <begin position="95"/>
        <end position="126"/>
    </location>
</feature>
<feature type="non-terminal residue" evidence="2">
    <location>
        <position position="178"/>
    </location>
</feature>
<dbReference type="PANTHER" id="PTHR13944:SF21">
    <property type="entry name" value="CYSTS, ISOFORM C"/>
    <property type="match status" value="1"/>
</dbReference>
<dbReference type="InterPro" id="IPR051632">
    <property type="entry name" value="Rho_GEF"/>
</dbReference>
<dbReference type="GO" id="GO:0035023">
    <property type="term" value="P:regulation of Rho protein signal transduction"/>
    <property type="evidence" value="ECO:0007669"/>
    <property type="project" value="TreeGrafter"/>
</dbReference>
<keyword evidence="3" id="KW-1185">Reference proteome</keyword>
<evidence type="ECO:0000313" key="2">
    <source>
        <dbReference type="EMBL" id="PNF36462.1"/>
    </source>
</evidence>
<dbReference type="AlphaFoldDB" id="A0A2J7R6K2"/>
<accession>A0A2J7R6K2</accession>